<dbReference type="EMBL" id="MK814614">
    <property type="protein sequence ID" value="QCI04662.1"/>
    <property type="molecule type" value="Genomic_DNA"/>
</dbReference>
<evidence type="ECO:0000256" key="2">
    <source>
        <dbReference type="ARBA" id="ARBA00022640"/>
    </source>
</evidence>
<protein>
    <recommendedName>
        <fullName evidence="5">Ycf36</fullName>
    </recommendedName>
</protein>
<evidence type="ECO:0000256" key="1">
    <source>
        <dbReference type="ARBA" id="ARBA00004474"/>
    </source>
</evidence>
<dbReference type="PANTHER" id="PTHR34214">
    <property type="match status" value="1"/>
</dbReference>
<name>A0A4D6WN46_9FLOR</name>
<dbReference type="InterPro" id="IPR009631">
    <property type="entry name" value="CGLD27-like"/>
</dbReference>
<organism evidence="4">
    <name type="scientific">Apoglossum ruscifolium</name>
    <dbReference type="NCBI Taxonomy" id="167976"/>
    <lineage>
        <taxon>Eukaryota</taxon>
        <taxon>Rhodophyta</taxon>
        <taxon>Florideophyceae</taxon>
        <taxon>Rhodymeniophycidae</taxon>
        <taxon>Ceramiales</taxon>
        <taxon>Delesseriaceae</taxon>
        <taxon>Apoglossum</taxon>
    </lineage>
</organism>
<reference evidence="4" key="1">
    <citation type="journal article" date="2019" name="Mol. Phylogenet. Evol.">
        <title>Morphological evolution and classification of the red algal order Ceramiales inferred using plastid phylogenomics.</title>
        <authorList>
            <person name="Diaz-Tapia P."/>
            <person name="Pasella M.M."/>
            <person name="Verbruggen H."/>
            <person name="Maggs C.A."/>
        </authorList>
    </citation>
    <scope>NUCLEOTIDE SEQUENCE</scope>
    <source>
        <strain evidence="4">PD2929_4_</strain>
    </source>
</reference>
<feature type="transmembrane region" description="Helical" evidence="3">
    <location>
        <begin position="39"/>
        <end position="62"/>
    </location>
</feature>
<dbReference type="Pfam" id="PF06799">
    <property type="entry name" value="CGLD27-like"/>
    <property type="match status" value="1"/>
</dbReference>
<evidence type="ECO:0000313" key="4">
    <source>
        <dbReference type="EMBL" id="QCI04662.1"/>
    </source>
</evidence>
<sequence length="165" mass="19849">MSILNNNCPVPVNQQPLNEYLELKKSFFFAWSTYSSKKYLYTLLMIFFALFIFLGLIIFFVLANFMSFIKLFILNFLLIDIFFLFIFLRLYLGWSYINNRLLSATILYEESGWYDGQIWIKTSNNLIRDRLVGLYEIIPCLRRIKYTCIVFCLNLILHFYLYSSF</sequence>
<keyword evidence="3" id="KW-0812">Transmembrane</keyword>
<dbReference type="AlphaFoldDB" id="A0A4D6WN46"/>
<feature type="transmembrane region" description="Helical" evidence="3">
    <location>
        <begin position="68"/>
        <end position="92"/>
    </location>
</feature>
<evidence type="ECO:0008006" key="5">
    <source>
        <dbReference type="Google" id="ProtNLM"/>
    </source>
</evidence>
<feature type="transmembrane region" description="Helical" evidence="3">
    <location>
        <begin position="144"/>
        <end position="162"/>
    </location>
</feature>
<keyword evidence="3" id="KW-1133">Transmembrane helix</keyword>
<reference evidence="4" key="2">
    <citation type="submission" date="2019-04" db="EMBL/GenBank/DDBJ databases">
        <authorList>
            <person name="Pasella M."/>
        </authorList>
    </citation>
    <scope>NUCLEOTIDE SEQUENCE</scope>
    <source>
        <strain evidence="4">PD2929_4_</strain>
    </source>
</reference>
<accession>A0A4D6WN46</accession>
<evidence type="ECO:0000256" key="3">
    <source>
        <dbReference type="SAM" id="Phobius"/>
    </source>
</evidence>
<proteinExistence type="predicted"/>
<keyword evidence="3" id="KW-0472">Membrane</keyword>
<keyword evidence="2 4" id="KW-0934">Plastid</keyword>
<dbReference type="PANTHER" id="PTHR34214:SF3">
    <property type="entry name" value="PROTEIN CONSERVED IN THE GREEN LINEAGE AND DIATOMS 27, CHLOROPLASTIC"/>
    <property type="match status" value="1"/>
</dbReference>
<comment type="subcellular location">
    <subcellularLocation>
        <location evidence="1">Plastid</location>
    </subcellularLocation>
</comment>
<geneLocation type="plastid" evidence="4"/>
<dbReference type="GO" id="GO:0009536">
    <property type="term" value="C:plastid"/>
    <property type="evidence" value="ECO:0007669"/>
    <property type="project" value="UniProtKB-SubCell"/>
</dbReference>
<gene>
    <name evidence="4" type="primary">ycf36</name>
</gene>